<dbReference type="InterPro" id="IPR050471">
    <property type="entry name" value="AB_hydrolase"/>
</dbReference>
<dbReference type="GO" id="GO:0016787">
    <property type="term" value="F:hydrolase activity"/>
    <property type="evidence" value="ECO:0007669"/>
    <property type="project" value="UniProtKB-KW"/>
</dbReference>
<dbReference type="InterPro" id="IPR029058">
    <property type="entry name" value="AB_hydrolase_fold"/>
</dbReference>
<dbReference type="PANTHER" id="PTHR43433:SF5">
    <property type="entry name" value="AB HYDROLASE-1 DOMAIN-CONTAINING PROTEIN"/>
    <property type="match status" value="1"/>
</dbReference>
<evidence type="ECO:0000313" key="2">
    <source>
        <dbReference type="EMBL" id="QTA37432.1"/>
    </source>
</evidence>
<keyword evidence="3" id="KW-1185">Reference proteome</keyword>
<dbReference type="Pfam" id="PF12697">
    <property type="entry name" value="Abhydrolase_6"/>
    <property type="match status" value="1"/>
</dbReference>
<dbReference type="SUPFAM" id="SSF53474">
    <property type="entry name" value="alpha/beta-Hydrolases"/>
    <property type="match status" value="1"/>
</dbReference>
<dbReference type="EMBL" id="CP071446">
    <property type="protein sequence ID" value="QTA37432.1"/>
    <property type="molecule type" value="Genomic_DNA"/>
</dbReference>
<dbReference type="InterPro" id="IPR000073">
    <property type="entry name" value="AB_hydrolase_1"/>
</dbReference>
<sequence>MPVYKGIYYEVYGKGEPVVLTNGIMMSTDSWKWHIEKLSKYFTVIVFDFIDQGKSKKMERSYKIDLQVKVLKELLYFLNMKAYNIVGLSYGGQVALKLVIDFPDIVKKLVLSNVTAKVDNFLLCVGNVWDFACKLNEGEIFYNLALPFIYGKSFYNDNIEFLLQRKELFKEYLTKEWFEGVRRLIKSNEDFNVTSKLKSIKVPTLLICSDEDFITPYQDMLEMSKNIKNSEVVTVHGAGHGLFLEKKELWVNLIKGFLM</sequence>
<organism evidence="2 3">
    <name type="scientific">Thermosipho ferrireducens</name>
    <dbReference type="NCBI Taxonomy" id="2571116"/>
    <lineage>
        <taxon>Bacteria</taxon>
        <taxon>Thermotogati</taxon>
        <taxon>Thermotogota</taxon>
        <taxon>Thermotogae</taxon>
        <taxon>Thermotogales</taxon>
        <taxon>Fervidobacteriaceae</taxon>
        <taxon>Thermosipho</taxon>
    </lineage>
</organism>
<proteinExistence type="predicted"/>
<dbReference type="PRINTS" id="PR00111">
    <property type="entry name" value="ABHYDROLASE"/>
</dbReference>
<evidence type="ECO:0000313" key="3">
    <source>
        <dbReference type="Proteomes" id="UP000671862"/>
    </source>
</evidence>
<dbReference type="Proteomes" id="UP000671862">
    <property type="component" value="Chromosome"/>
</dbReference>
<feature type="domain" description="AB hydrolase-1" evidence="1">
    <location>
        <begin position="18"/>
        <end position="245"/>
    </location>
</feature>
<gene>
    <name evidence="2" type="ORF">JYK00_06745</name>
</gene>
<name>A0ABX7S4P3_9BACT</name>
<evidence type="ECO:0000259" key="1">
    <source>
        <dbReference type="Pfam" id="PF12697"/>
    </source>
</evidence>
<dbReference type="Gene3D" id="3.40.50.1820">
    <property type="entry name" value="alpha/beta hydrolase"/>
    <property type="match status" value="1"/>
</dbReference>
<dbReference type="RefSeq" id="WP_207566157.1">
    <property type="nucleotide sequence ID" value="NZ_CP071446.1"/>
</dbReference>
<dbReference type="PANTHER" id="PTHR43433">
    <property type="entry name" value="HYDROLASE, ALPHA/BETA FOLD FAMILY PROTEIN"/>
    <property type="match status" value="1"/>
</dbReference>
<keyword evidence="2" id="KW-0378">Hydrolase</keyword>
<accession>A0ABX7S4P3</accession>
<reference evidence="2 3" key="1">
    <citation type="submission" date="2021-03" db="EMBL/GenBank/DDBJ databases">
        <title>Thermosipho ferrireducens sp.nov., an anaerobic thermophilic iron-reducing bacterium isolated from a deep-sea hydrothermal sulfide deposits.</title>
        <authorList>
            <person name="Zeng X."/>
            <person name="Chen Y."/>
            <person name="Shao Z."/>
        </authorList>
    </citation>
    <scope>NUCLEOTIDE SEQUENCE [LARGE SCALE GENOMIC DNA]</scope>
    <source>
        <strain evidence="2 3">JL129W03</strain>
    </source>
</reference>
<protein>
    <submittedName>
        <fullName evidence="2">Alpha/beta hydrolase</fullName>
    </submittedName>
</protein>